<proteinExistence type="predicted"/>
<feature type="transmembrane region" description="Helical" evidence="1">
    <location>
        <begin position="7"/>
        <end position="28"/>
    </location>
</feature>
<gene>
    <name evidence="2" type="ORF">OCBIM_22025512mg</name>
</gene>
<feature type="transmembrane region" description="Helical" evidence="1">
    <location>
        <begin position="34"/>
        <end position="53"/>
    </location>
</feature>
<sequence>MLLVFFSLSRIICSLNFFFCLLHLVFYLKAFANFVYTTCIFSTFPQIIFKNYFFGYYRFSLNI</sequence>
<keyword evidence="1" id="KW-0812">Transmembrane</keyword>
<reference evidence="2" key="1">
    <citation type="submission" date="2015-07" db="EMBL/GenBank/DDBJ databases">
        <title>MeaNS - Measles Nucleotide Surveillance Program.</title>
        <authorList>
            <person name="Tran T."/>
            <person name="Druce J."/>
        </authorList>
    </citation>
    <scope>NUCLEOTIDE SEQUENCE</scope>
    <source>
        <strain evidence="2">UCB-OBI-ISO-001</strain>
        <tissue evidence="2">Gonad</tissue>
    </source>
</reference>
<name>A0A0L8H0B2_OCTBM</name>
<dbReference type="EMBL" id="KQ419829">
    <property type="protein sequence ID" value="KOF82250.1"/>
    <property type="molecule type" value="Genomic_DNA"/>
</dbReference>
<evidence type="ECO:0000256" key="1">
    <source>
        <dbReference type="SAM" id="Phobius"/>
    </source>
</evidence>
<keyword evidence="1" id="KW-0472">Membrane</keyword>
<dbReference type="AlphaFoldDB" id="A0A0L8H0B2"/>
<protein>
    <submittedName>
        <fullName evidence="2">Uncharacterized protein</fullName>
    </submittedName>
</protein>
<accession>A0A0L8H0B2</accession>
<organism evidence="2">
    <name type="scientific">Octopus bimaculoides</name>
    <name type="common">California two-spotted octopus</name>
    <dbReference type="NCBI Taxonomy" id="37653"/>
    <lineage>
        <taxon>Eukaryota</taxon>
        <taxon>Metazoa</taxon>
        <taxon>Spiralia</taxon>
        <taxon>Lophotrochozoa</taxon>
        <taxon>Mollusca</taxon>
        <taxon>Cephalopoda</taxon>
        <taxon>Coleoidea</taxon>
        <taxon>Octopodiformes</taxon>
        <taxon>Octopoda</taxon>
        <taxon>Incirrata</taxon>
        <taxon>Octopodidae</taxon>
        <taxon>Octopus</taxon>
    </lineage>
</organism>
<evidence type="ECO:0000313" key="2">
    <source>
        <dbReference type="EMBL" id="KOF82250.1"/>
    </source>
</evidence>
<keyword evidence="1" id="KW-1133">Transmembrane helix</keyword>